<evidence type="ECO:0000313" key="1">
    <source>
        <dbReference type="EMBL" id="CAF4337039.1"/>
    </source>
</evidence>
<dbReference type="Proteomes" id="UP000663844">
    <property type="component" value="Unassembled WGS sequence"/>
</dbReference>
<proteinExistence type="predicted"/>
<gene>
    <name evidence="1" type="ORF">OXD698_LOCUS48016</name>
</gene>
<evidence type="ECO:0000313" key="2">
    <source>
        <dbReference type="Proteomes" id="UP000663844"/>
    </source>
</evidence>
<protein>
    <submittedName>
        <fullName evidence="1">Uncharacterized protein</fullName>
    </submittedName>
</protein>
<dbReference type="AlphaFoldDB" id="A0A820K6M5"/>
<dbReference type="EMBL" id="CAJOAZ010019498">
    <property type="protein sequence ID" value="CAF4337039.1"/>
    <property type="molecule type" value="Genomic_DNA"/>
</dbReference>
<organism evidence="1 2">
    <name type="scientific">Adineta steineri</name>
    <dbReference type="NCBI Taxonomy" id="433720"/>
    <lineage>
        <taxon>Eukaryota</taxon>
        <taxon>Metazoa</taxon>
        <taxon>Spiralia</taxon>
        <taxon>Gnathifera</taxon>
        <taxon>Rotifera</taxon>
        <taxon>Eurotatoria</taxon>
        <taxon>Bdelloidea</taxon>
        <taxon>Adinetida</taxon>
        <taxon>Adinetidae</taxon>
        <taxon>Adineta</taxon>
    </lineage>
</organism>
<sequence>MSARLLMQQHRVSPAYVQWVLVTLDSLTVTKAHQMDVKSTLGLILRTVVVVEIFAPFLMRLQHVIMANAQWVLATPDSLIVTKTLPTGAKSTQPQVLRTVAPVIASVLSPMHRRCAIVAVVQWVLATLDSLTVTKIHQMDAKLIL</sequence>
<name>A0A820K6M5_9BILA</name>
<reference evidence="1" key="1">
    <citation type="submission" date="2021-02" db="EMBL/GenBank/DDBJ databases">
        <authorList>
            <person name="Nowell W R."/>
        </authorList>
    </citation>
    <scope>NUCLEOTIDE SEQUENCE</scope>
</reference>
<comment type="caution">
    <text evidence="1">The sequence shown here is derived from an EMBL/GenBank/DDBJ whole genome shotgun (WGS) entry which is preliminary data.</text>
</comment>
<accession>A0A820K6M5</accession>